<protein>
    <recommendedName>
        <fullName evidence="1">Transposase IS801/IS1294 domain-containing protein</fullName>
    </recommendedName>
</protein>
<dbReference type="GO" id="GO:0004803">
    <property type="term" value="F:transposase activity"/>
    <property type="evidence" value="ECO:0007669"/>
    <property type="project" value="InterPro"/>
</dbReference>
<accession>A0AAE5H516</accession>
<evidence type="ECO:0000313" key="2">
    <source>
        <dbReference type="EMBL" id="NSB14175.1"/>
    </source>
</evidence>
<dbReference type="Proteomes" id="UP000822184">
    <property type="component" value="Unassembled WGS sequence"/>
</dbReference>
<dbReference type="EMBL" id="JABTDW010000001">
    <property type="protein sequence ID" value="NSB14175.1"/>
    <property type="molecule type" value="Genomic_DNA"/>
</dbReference>
<reference evidence="2" key="1">
    <citation type="submission" date="2020-06" db="EMBL/GenBank/DDBJ databases">
        <title>Genomic insights into acetone-butanol-ethanol (ABE) fermentation by sequencing solventogenic clostridia strains.</title>
        <authorList>
            <person name="Brown S."/>
        </authorList>
    </citation>
    <scope>NUCLEOTIDE SEQUENCE</scope>
    <source>
        <strain evidence="2">DJ123</strain>
    </source>
</reference>
<sequence length="131" mass="15957">MQFIGKITQHITPKGFKMVRRYGVYSRINNKLARHIVHLYNFVKQRNIDELLKGKNRQNEIKKSWKQRIIESFERNPLLCSKCGTEKFLWKIWHKEYGVIYDIRETSNRKDILYEPKRDKVHRKVLQISLL</sequence>
<comment type="caution">
    <text evidence="2">The sequence shown here is derived from an EMBL/GenBank/DDBJ whole genome shotgun (WGS) entry which is preliminary data.</text>
</comment>
<evidence type="ECO:0000259" key="1">
    <source>
        <dbReference type="Pfam" id="PF04986"/>
    </source>
</evidence>
<name>A0AAE5H516_CLOBE</name>
<dbReference type="GO" id="GO:0006313">
    <property type="term" value="P:DNA transposition"/>
    <property type="evidence" value="ECO:0007669"/>
    <property type="project" value="InterPro"/>
</dbReference>
<dbReference type="AlphaFoldDB" id="A0AAE5H516"/>
<gene>
    <name evidence="2" type="ORF">BCD95_002434</name>
</gene>
<dbReference type="Pfam" id="PF04986">
    <property type="entry name" value="Y2_Tnp"/>
    <property type="match status" value="1"/>
</dbReference>
<feature type="domain" description="Transposase IS801/IS1294" evidence="1">
    <location>
        <begin position="2"/>
        <end position="30"/>
    </location>
</feature>
<dbReference type="InterPro" id="IPR007069">
    <property type="entry name" value="Transposase_32"/>
</dbReference>
<dbReference type="GO" id="GO:0003677">
    <property type="term" value="F:DNA binding"/>
    <property type="evidence" value="ECO:0007669"/>
    <property type="project" value="InterPro"/>
</dbReference>
<evidence type="ECO:0000313" key="3">
    <source>
        <dbReference type="Proteomes" id="UP000822184"/>
    </source>
</evidence>
<organism evidence="2 3">
    <name type="scientific">Clostridium beijerinckii</name>
    <name type="common">Clostridium MP</name>
    <dbReference type="NCBI Taxonomy" id="1520"/>
    <lineage>
        <taxon>Bacteria</taxon>
        <taxon>Bacillati</taxon>
        <taxon>Bacillota</taxon>
        <taxon>Clostridia</taxon>
        <taxon>Eubacteriales</taxon>
        <taxon>Clostridiaceae</taxon>
        <taxon>Clostridium</taxon>
    </lineage>
</organism>
<proteinExistence type="predicted"/>